<dbReference type="PANTHER" id="PTHR23419:SF8">
    <property type="entry name" value="FI09726P"/>
    <property type="match status" value="1"/>
</dbReference>
<reference evidence="2 3" key="1">
    <citation type="submission" date="2014-04" db="EMBL/GenBank/DDBJ databases">
        <title>Genome assembly of Hyalangium minutum DSM 14724.</title>
        <authorList>
            <person name="Sharma G."/>
            <person name="Subramanian S."/>
        </authorList>
    </citation>
    <scope>NUCLEOTIDE SEQUENCE [LARGE SCALE GENOMIC DNA]</scope>
    <source>
        <strain evidence="2 3">DSM 14724</strain>
    </source>
</reference>
<protein>
    <submittedName>
        <fullName evidence="2">Periplasmic divalent cation tolerance protein CutA</fullName>
    </submittedName>
</protein>
<comment type="caution">
    <text evidence="2">The sequence shown here is derived from an EMBL/GenBank/DDBJ whole genome shotgun (WGS) entry which is preliminary data.</text>
</comment>
<name>A0A085WHD4_9BACT</name>
<evidence type="ECO:0000256" key="1">
    <source>
        <dbReference type="ARBA" id="ARBA00010169"/>
    </source>
</evidence>
<dbReference type="EMBL" id="JMCB01000008">
    <property type="protein sequence ID" value="KFE67097.1"/>
    <property type="molecule type" value="Genomic_DNA"/>
</dbReference>
<dbReference type="PATRIC" id="fig|394096.3.peg.4491"/>
<dbReference type="GO" id="GO:0005507">
    <property type="term" value="F:copper ion binding"/>
    <property type="evidence" value="ECO:0007669"/>
    <property type="project" value="TreeGrafter"/>
</dbReference>
<gene>
    <name evidence="2" type="ORF">DB31_8450</name>
</gene>
<dbReference type="STRING" id="394096.DB31_8450"/>
<dbReference type="Proteomes" id="UP000028725">
    <property type="component" value="Unassembled WGS sequence"/>
</dbReference>
<evidence type="ECO:0000313" key="2">
    <source>
        <dbReference type="EMBL" id="KFE67097.1"/>
    </source>
</evidence>
<dbReference type="InterPro" id="IPR004323">
    <property type="entry name" value="Ion_tolerance_CutA"/>
</dbReference>
<comment type="similarity">
    <text evidence="1">Belongs to the CutA family.</text>
</comment>
<dbReference type="Pfam" id="PF03091">
    <property type="entry name" value="CutA1"/>
    <property type="match status" value="1"/>
</dbReference>
<dbReference type="GO" id="GO:0010038">
    <property type="term" value="P:response to metal ion"/>
    <property type="evidence" value="ECO:0007669"/>
    <property type="project" value="InterPro"/>
</dbReference>
<keyword evidence="3" id="KW-1185">Reference proteome</keyword>
<dbReference type="InterPro" id="IPR015867">
    <property type="entry name" value="N-reg_PII/ATP_PRibTrfase_C"/>
</dbReference>
<dbReference type="SUPFAM" id="SSF54913">
    <property type="entry name" value="GlnB-like"/>
    <property type="match status" value="1"/>
</dbReference>
<dbReference type="InterPro" id="IPR011322">
    <property type="entry name" value="N-reg_PII-like_a/b"/>
</dbReference>
<dbReference type="AlphaFoldDB" id="A0A085WHD4"/>
<dbReference type="PANTHER" id="PTHR23419">
    <property type="entry name" value="DIVALENT CATION TOLERANCE CUTA-RELATED"/>
    <property type="match status" value="1"/>
</dbReference>
<dbReference type="Gene3D" id="3.30.70.120">
    <property type="match status" value="1"/>
</dbReference>
<evidence type="ECO:0000313" key="3">
    <source>
        <dbReference type="Proteomes" id="UP000028725"/>
    </source>
</evidence>
<accession>A0A085WHD4</accession>
<sequence length="108" mass="11914">MTDAIVVLVTAPSADKAAELARALVEEQLAACGNVLPGLRSIYRWEGKVHDEPEALLILKTRAPLFEALRERVVALHPYQVPEVLRLDVAGGHLPYLEWIEASVRPLP</sequence>
<organism evidence="2 3">
    <name type="scientific">Hyalangium minutum</name>
    <dbReference type="NCBI Taxonomy" id="394096"/>
    <lineage>
        <taxon>Bacteria</taxon>
        <taxon>Pseudomonadati</taxon>
        <taxon>Myxococcota</taxon>
        <taxon>Myxococcia</taxon>
        <taxon>Myxococcales</taxon>
        <taxon>Cystobacterineae</taxon>
        <taxon>Archangiaceae</taxon>
        <taxon>Hyalangium</taxon>
    </lineage>
</organism>
<proteinExistence type="inferred from homology"/>
<dbReference type="RefSeq" id="WP_044191086.1">
    <property type="nucleotide sequence ID" value="NZ_JMCB01000008.1"/>
</dbReference>
<dbReference type="OrthoDB" id="37622at2"/>